<accession>A0ABR2JAB0</accession>
<keyword evidence="11" id="KW-1185">Reference proteome</keyword>
<evidence type="ECO:0000256" key="2">
    <source>
        <dbReference type="ARBA" id="ARBA00010741"/>
    </source>
</evidence>
<evidence type="ECO:0000256" key="9">
    <source>
        <dbReference type="SAM" id="MobiDB-lite"/>
    </source>
</evidence>
<dbReference type="InterPro" id="IPR024629">
    <property type="entry name" value="Ribosomal_mL67"/>
</dbReference>
<feature type="compositionally biased region" description="Low complexity" evidence="9">
    <location>
        <begin position="40"/>
        <end position="54"/>
    </location>
</feature>
<keyword evidence="4" id="KW-0805">Transcription regulation</keyword>
<keyword evidence="3" id="KW-0689">Ribosomal protein</keyword>
<dbReference type="EMBL" id="JAPCWZ010000003">
    <property type="protein sequence ID" value="KAK8874649.1"/>
    <property type="molecule type" value="Genomic_DNA"/>
</dbReference>
<evidence type="ECO:0000256" key="6">
    <source>
        <dbReference type="ARBA" id="ARBA00023163"/>
    </source>
</evidence>
<evidence type="ECO:0000256" key="7">
    <source>
        <dbReference type="ARBA" id="ARBA00023274"/>
    </source>
</evidence>
<keyword evidence="6" id="KW-0804">Transcription</keyword>
<keyword evidence="7" id="KW-0687">Ribonucleoprotein</keyword>
<evidence type="ECO:0000313" key="11">
    <source>
        <dbReference type="Proteomes" id="UP001390339"/>
    </source>
</evidence>
<comment type="similarity">
    <text evidence="2">Belongs to the mitochondrion-specific ribosomal protein mL67 family.</text>
</comment>
<gene>
    <name evidence="10" type="ORF">PGQ11_005163</name>
</gene>
<evidence type="ECO:0000256" key="5">
    <source>
        <dbReference type="ARBA" id="ARBA00023128"/>
    </source>
</evidence>
<evidence type="ECO:0000256" key="8">
    <source>
        <dbReference type="ARBA" id="ARBA00035185"/>
    </source>
</evidence>
<evidence type="ECO:0000256" key="3">
    <source>
        <dbReference type="ARBA" id="ARBA00022980"/>
    </source>
</evidence>
<evidence type="ECO:0000256" key="1">
    <source>
        <dbReference type="ARBA" id="ARBA00004173"/>
    </source>
</evidence>
<feature type="region of interest" description="Disordered" evidence="9">
    <location>
        <begin position="31"/>
        <end position="59"/>
    </location>
</feature>
<organism evidence="10 11">
    <name type="scientific">Apiospora arundinis</name>
    <dbReference type="NCBI Taxonomy" id="335852"/>
    <lineage>
        <taxon>Eukaryota</taxon>
        <taxon>Fungi</taxon>
        <taxon>Dikarya</taxon>
        <taxon>Ascomycota</taxon>
        <taxon>Pezizomycotina</taxon>
        <taxon>Sordariomycetes</taxon>
        <taxon>Xylariomycetidae</taxon>
        <taxon>Amphisphaeriales</taxon>
        <taxon>Apiosporaceae</taxon>
        <taxon>Apiospora</taxon>
    </lineage>
</organism>
<dbReference type="Pfam" id="PF12829">
    <property type="entry name" value="Mhr1"/>
    <property type="match status" value="1"/>
</dbReference>
<dbReference type="PANTHER" id="PTHR28184">
    <property type="entry name" value="MITOCHONDRIAL HOMOLOGOUS RECOMBINATION PROTEIN 1"/>
    <property type="match status" value="1"/>
</dbReference>
<proteinExistence type="inferred from homology"/>
<dbReference type="Proteomes" id="UP001390339">
    <property type="component" value="Unassembled WGS sequence"/>
</dbReference>
<sequence>MSLNPLRSITEQLGRLSVSISRVASARQASTFSTGKNKTARATKTTRLSPTTPTNKEPKKVVPVQFEPGHGEKIWIFTNFINGLTVYSHNPVLKANRALRQIPFNGKKLKPSKLRKDYWRPMAMIQFPEGQGHIGRSVYHIMREFRMRHDLGWDDSMIHDKESRRTLTRHERGQRLNGMQKPNAIADVAAVLSGLGKGNKMWQPAGTEGVETVAEITKADEKTGEVTNLLKTQVWWMDPLDKNYAQSWSKNVSHFAFKEGVFQQVDSLSGGQDAASQDAEAVQQADRTPQVVV</sequence>
<comment type="caution">
    <text evidence="10">The sequence shown here is derived from an EMBL/GenBank/DDBJ whole genome shotgun (WGS) entry which is preliminary data.</text>
</comment>
<reference evidence="10 11" key="1">
    <citation type="journal article" date="2024" name="IMA Fungus">
        <title>Apiospora arundinis, a panoply of carbohydrate-active enzymes and secondary metabolites.</title>
        <authorList>
            <person name="Sorensen T."/>
            <person name="Petersen C."/>
            <person name="Muurmann A.T."/>
            <person name="Christiansen J.V."/>
            <person name="Brundto M.L."/>
            <person name="Overgaard C.K."/>
            <person name="Boysen A.T."/>
            <person name="Wollenberg R.D."/>
            <person name="Larsen T.O."/>
            <person name="Sorensen J.L."/>
            <person name="Nielsen K.L."/>
            <person name="Sondergaard T.E."/>
        </authorList>
    </citation>
    <scope>NUCLEOTIDE SEQUENCE [LARGE SCALE GENOMIC DNA]</scope>
    <source>
        <strain evidence="10 11">AAU 773</strain>
    </source>
</reference>
<name>A0ABR2JAB0_9PEZI</name>
<evidence type="ECO:0000313" key="10">
    <source>
        <dbReference type="EMBL" id="KAK8874649.1"/>
    </source>
</evidence>
<protein>
    <recommendedName>
        <fullName evidence="8">Large ribosomal subunit protein mL67</fullName>
    </recommendedName>
</protein>
<keyword evidence="5" id="KW-0496">Mitochondrion</keyword>
<dbReference type="PANTHER" id="PTHR28184:SF1">
    <property type="entry name" value="LARGE RIBOSOMAL SUBUNIT PROTEIN ML67"/>
    <property type="match status" value="1"/>
</dbReference>
<feature type="region of interest" description="Disordered" evidence="9">
    <location>
        <begin position="272"/>
        <end position="293"/>
    </location>
</feature>
<comment type="subcellular location">
    <subcellularLocation>
        <location evidence="1">Mitochondrion</location>
    </subcellularLocation>
</comment>
<evidence type="ECO:0000256" key="4">
    <source>
        <dbReference type="ARBA" id="ARBA00023015"/>
    </source>
</evidence>